<dbReference type="GO" id="GO:0009103">
    <property type="term" value="P:lipopolysaccharide biosynthetic process"/>
    <property type="evidence" value="ECO:0007669"/>
    <property type="project" value="UniProtKB-KW"/>
</dbReference>
<evidence type="ECO:0000256" key="1">
    <source>
        <dbReference type="ARBA" id="ARBA00022679"/>
    </source>
</evidence>
<dbReference type="Pfam" id="PF02348">
    <property type="entry name" value="CTP_transf_3"/>
    <property type="match status" value="1"/>
</dbReference>
<evidence type="ECO:0000256" key="2">
    <source>
        <dbReference type="ARBA" id="ARBA00022695"/>
    </source>
</evidence>
<dbReference type="SUPFAM" id="SSF53448">
    <property type="entry name" value="Nucleotide-diphospho-sugar transferases"/>
    <property type="match status" value="1"/>
</dbReference>
<reference evidence="4 5" key="1">
    <citation type="submission" date="2017-01" db="EMBL/GenBank/DDBJ databases">
        <title>Genomic analysis of Xuhuaishuia manganoxidans DY6-4.</title>
        <authorList>
            <person name="Wang X."/>
        </authorList>
    </citation>
    <scope>NUCLEOTIDE SEQUENCE [LARGE SCALE GENOMIC DNA]</scope>
    <source>
        <strain evidence="4 5">DY6-4</strain>
    </source>
</reference>
<dbReference type="GO" id="GO:0008690">
    <property type="term" value="F:3-deoxy-manno-octulosonate cytidylyltransferase activity"/>
    <property type="evidence" value="ECO:0007669"/>
    <property type="project" value="InterPro"/>
</dbReference>
<evidence type="ECO:0000313" key="5">
    <source>
        <dbReference type="Proteomes" id="UP000187266"/>
    </source>
</evidence>
<accession>A0A1U7DM26</accession>
<protein>
    <submittedName>
        <fullName evidence="4">3-deoxy-manno-octulosonate cytidylyltransferase</fullName>
    </submittedName>
</protein>
<dbReference type="InterPro" id="IPR003329">
    <property type="entry name" value="Cytidylyl_trans"/>
</dbReference>
<dbReference type="InterPro" id="IPR004528">
    <property type="entry name" value="KdsB"/>
</dbReference>
<gene>
    <name evidence="4" type="ORF">BV394_09230</name>
</gene>
<proteinExistence type="predicted"/>
<keyword evidence="2 4" id="KW-0548">Nucleotidyltransferase</keyword>
<evidence type="ECO:0000313" key="4">
    <source>
        <dbReference type="EMBL" id="APX91077.1"/>
    </source>
</evidence>
<dbReference type="PANTHER" id="PTHR42866">
    <property type="entry name" value="3-DEOXY-MANNO-OCTULOSONATE CYTIDYLYLTRANSFERASE"/>
    <property type="match status" value="1"/>
</dbReference>
<dbReference type="NCBIfam" id="NF003950">
    <property type="entry name" value="PRK05450.1-3"/>
    <property type="match status" value="1"/>
</dbReference>
<dbReference type="CDD" id="cd02517">
    <property type="entry name" value="CMP-KDO-Synthetase"/>
    <property type="match status" value="1"/>
</dbReference>
<name>A0A1U7DM26_9RHOB</name>
<dbReference type="PANTHER" id="PTHR42866:SF2">
    <property type="entry name" value="3-DEOXY-MANNO-OCTULOSONATE CYTIDYLYLTRANSFERASE, MITOCHONDRIAL"/>
    <property type="match status" value="1"/>
</dbReference>
<dbReference type="EMBL" id="CP019124">
    <property type="protein sequence ID" value="APX91077.1"/>
    <property type="molecule type" value="Genomic_DNA"/>
</dbReference>
<dbReference type="InterPro" id="IPR029044">
    <property type="entry name" value="Nucleotide-diphossugar_trans"/>
</dbReference>
<keyword evidence="3" id="KW-0448">Lipopolysaccharide biosynthesis</keyword>
<keyword evidence="5" id="KW-1185">Reference proteome</keyword>
<sequence>MAQDTEQPRVLIVIPARYASTRYPGKPLAELTGADGVARSLVRRTWEAACQVEVEVEGAARIVVATDDDRIATACAEFGAEVVMTPESCANGTERCAAALAALGGQYDLVVNLQGDAPLTPPWFIEDLIAGMLRDGDAEVATPVLRADGAALNGFLEDRRNGRVGGTTAVFDRSMAALYFSKEVIPFTSERFDDAAPTPVFHHVGVYAYRPSALEDYLGWSSGPLEDLEGLEQLRFLENGARLLCVQVDARGRQFWELNNPEDIPRIEAMMARMGMS</sequence>
<organism evidence="4 5">
    <name type="scientific">Brevirhabdus pacifica</name>
    <dbReference type="NCBI Taxonomy" id="1267768"/>
    <lineage>
        <taxon>Bacteria</taxon>
        <taxon>Pseudomonadati</taxon>
        <taxon>Pseudomonadota</taxon>
        <taxon>Alphaproteobacteria</taxon>
        <taxon>Rhodobacterales</taxon>
        <taxon>Paracoccaceae</taxon>
        <taxon>Brevirhabdus</taxon>
    </lineage>
</organism>
<dbReference type="Proteomes" id="UP000187266">
    <property type="component" value="Chromosome"/>
</dbReference>
<dbReference type="GO" id="GO:0005829">
    <property type="term" value="C:cytosol"/>
    <property type="evidence" value="ECO:0007669"/>
    <property type="project" value="TreeGrafter"/>
</dbReference>
<keyword evidence="1" id="KW-0808">Transferase</keyword>
<dbReference type="AlphaFoldDB" id="A0A1U7DM26"/>
<dbReference type="NCBIfam" id="NF003952">
    <property type="entry name" value="PRK05450.1-5"/>
    <property type="match status" value="1"/>
</dbReference>
<evidence type="ECO:0000256" key="3">
    <source>
        <dbReference type="ARBA" id="ARBA00022985"/>
    </source>
</evidence>
<dbReference type="OrthoDB" id="9815559at2"/>
<dbReference type="Gene3D" id="3.90.550.10">
    <property type="entry name" value="Spore Coat Polysaccharide Biosynthesis Protein SpsA, Chain A"/>
    <property type="match status" value="1"/>
</dbReference>
<dbReference type="STRING" id="1267768.BV394_09230"/>